<evidence type="ECO:0000313" key="3">
    <source>
        <dbReference type="Proteomes" id="UP000504610"/>
    </source>
</evidence>
<evidence type="ECO:0000256" key="1">
    <source>
        <dbReference type="ARBA" id="ARBA00004906"/>
    </source>
</evidence>
<sequence>MNTPATANESNIVSINVGGRIFQTTKQTLTLAGTDSPLSKLATESSTRFLDRDPALFSVLLYILRTGNLPARSTSDVRDLIEESRHYGIEPFLIDSLSNPSQFEAFDLRKSRVLRLNGRDSPSTIAPTGGGGLHVAHGSKITSFDWSLRRKSTVLTNFSAVDSLLEISPGVLAAGATDFPGLQIIDLESGGSVQTALNWENVASSTVQAVGSSSEFLFASFESSRRNSNSVMVYDLSTLLPVLELDRGSDSSAIPSTKLRWIGSCNLLMVSGSHASPSGVSGHVRFWDVRSRNMVCEINEREDCFADVTVSENLSAVFKVGVSSGEVFYTDLRGLGGGKEGDRWVCLGEERKRSLNERKGVGCKIESYGDHVFCSKGDGIELWSEVITGLVGNARRDVLEERVFRKNSFVAGSGENKVTGLVFGGSRMFVTRKDQQAVEVWQSSSRGVSM</sequence>
<dbReference type="Pfam" id="PF25279">
    <property type="entry name" value="Beta_prop_At2g24240"/>
    <property type="match status" value="1"/>
</dbReference>
<dbReference type="GeneID" id="108854504"/>
<dbReference type="InterPro" id="IPR036322">
    <property type="entry name" value="WD40_repeat_dom_sf"/>
</dbReference>
<evidence type="ECO:0000259" key="2">
    <source>
        <dbReference type="SMART" id="SM00225"/>
    </source>
</evidence>
<keyword evidence="3" id="KW-1185">Reference proteome</keyword>
<dbReference type="Proteomes" id="UP000504610">
    <property type="component" value="Chromosome 4"/>
</dbReference>
<gene>
    <name evidence="4" type="primary">LOC108854504</name>
</gene>
<dbReference type="PANTHER" id="PTHR11145:SF23">
    <property type="entry name" value="PROTEIN BINDING PROTEIN"/>
    <property type="match status" value="1"/>
</dbReference>
<dbReference type="GO" id="GO:0051260">
    <property type="term" value="P:protein homooligomerization"/>
    <property type="evidence" value="ECO:0007669"/>
    <property type="project" value="InterPro"/>
</dbReference>
<dbReference type="InterPro" id="IPR045068">
    <property type="entry name" value="BACURD1-3"/>
</dbReference>
<dbReference type="InterPro" id="IPR057441">
    <property type="entry name" value="Beta_prop_At2g24240"/>
</dbReference>
<dbReference type="PANTHER" id="PTHR11145">
    <property type="entry name" value="BTB/POZ DOMAIN-CONTAINING ADAPTER FOR CUL3-MEDIATED RHOA DEGRADATION PROTEIN FAMILY MEMBER"/>
    <property type="match status" value="1"/>
</dbReference>
<dbReference type="RefSeq" id="XP_018483580.2">
    <property type="nucleotide sequence ID" value="XM_018628078.2"/>
</dbReference>
<name>A0A6J0NG92_RAPSA</name>
<dbReference type="InterPro" id="IPR011333">
    <property type="entry name" value="SKP1/BTB/POZ_sf"/>
</dbReference>
<protein>
    <submittedName>
        <fullName evidence="4">BTB/POZ domain-containing protein At5g41330</fullName>
    </submittedName>
</protein>
<proteinExistence type="predicted"/>
<reference evidence="4" key="2">
    <citation type="submission" date="2025-08" db="UniProtKB">
        <authorList>
            <consortium name="RefSeq"/>
        </authorList>
    </citation>
    <scope>IDENTIFICATION</scope>
    <source>
        <tissue evidence="4">Leaf</tissue>
    </source>
</reference>
<comment type="pathway">
    <text evidence="1">Protein modification; protein ubiquitination.</text>
</comment>
<feature type="domain" description="BTB" evidence="2">
    <location>
        <begin position="11"/>
        <end position="105"/>
    </location>
</feature>
<dbReference type="Pfam" id="PF02214">
    <property type="entry name" value="BTB_2"/>
    <property type="match status" value="1"/>
</dbReference>
<dbReference type="InterPro" id="IPR003131">
    <property type="entry name" value="T1-type_BTB"/>
</dbReference>
<dbReference type="SMART" id="SM00225">
    <property type="entry name" value="BTB"/>
    <property type="match status" value="1"/>
</dbReference>
<dbReference type="UniPathway" id="UPA00143"/>
<dbReference type="CDD" id="cd18316">
    <property type="entry name" value="BTB_POZ_KCTD-like"/>
    <property type="match status" value="1"/>
</dbReference>
<dbReference type="SUPFAM" id="SSF50978">
    <property type="entry name" value="WD40 repeat-like"/>
    <property type="match status" value="1"/>
</dbReference>
<dbReference type="InterPro" id="IPR015943">
    <property type="entry name" value="WD40/YVTN_repeat-like_dom_sf"/>
</dbReference>
<dbReference type="SUPFAM" id="SSF54695">
    <property type="entry name" value="POZ domain"/>
    <property type="match status" value="1"/>
</dbReference>
<dbReference type="GO" id="GO:0016567">
    <property type="term" value="P:protein ubiquitination"/>
    <property type="evidence" value="ECO:0007669"/>
    <property type="project" value="UniProtKB-UniPathway"/>
</dbReference>
<evidence type="ECO:0000313" key="4">
    <source>
        <dbReference type="RefSeq" id="XP_018483580.2"/>
    </source>
</evidence>
<dbReference type="Gene3D" id="3.30.710.10">
    <property type="entry name" value="Potassium Channel Kv1.1, Chain A"/>
    <property type="match status" value="1"/>
</dbReference>
<organism evidence="3 4">
    <name type="scientific">Raphanus sativus</name>
    <name type="common">Radish</name>
    <name type="synonym">Raphanus raphanistrum var. sativus</name>
    <dbReference type="NCBI Taxonomy" id="3726"/>
    <lineage>
        <taxon>Eukaryota</taxon>
        <taxon>Viridiplantae</taxon>
        <taxon>Streptophyta</taxon>
        <taxon>Embryophyta</taxon>
        <taxon>Tracheophyta</taxon>
        <taxon>Spermatophyta</taxon>
        <taxon>Magnoliopsida</taxon>
        <taxon>eudicotyledons</taxon>
        <taxon>Gunneridae</taxon>
        <taxon>Pentapetalae</taxon>
        <taxon>rosids</taxon>
        <taxon>malvids</taxon>
        <taxon>Brassicales</taxon>
        <taxon>Brassicaceae</taxon>
        <taxon>Brassiceae</taxon>
        <taxon>Raphanus</taxon>
    </lineage>
</organism>
<reference evidence="3" key="1">
    <citation type="journal article" date="2019" name="Database">
        <title>The radish genome database (RadishGD): an integrated information resource for radish genomics.</title>
        <authorList>
            <person name="Yu H.J."/>
            <person name="Baek S."/>
            <person name="Lee Y.J."/>
            <person name="Cho A."/>
            <person name="Mun J.H."/>
        </authorList>
    </citation>
    <scope>NUCLEOTIDE SEQUENCE [LARGE SCALE GENOMIC DNA]</scope>
    <source>
        <strain evidence="3">cv. WK10039</strain>
    </source>
</reference>
<dbReference type="OrthoDB" id="6077599at2759"/>
<dbReference type="AlphaFoldDB" id="A0A6J0NG92"/>
<accession>A0A6J0NG92</accession>
<dbReference type="Gene3D" id="2.130.10.10">
    <property type="entry name" value="YVTN repeat-like/Quinoprotein amine dehydrogenase"/>
    <property type="match status" value="1"/>
</dbReference>
<dbReference type="InterPro" id="IPR000210">
    <property type="entry name" value="BTB/POZ_dom"/>
</dbReference>
<dbReference type="KEGG" id="rsz:108854504"/>